<organism evidence="1">
    <name type="scientific">Rhizophora mucronata</name>
    <name type="common">Asiatic mangrove</name>
    <dbReference type="NCBI Taxonomy" id="61149"/>
    <lineage>
        <taxon>Eukaryota</taxon>
        <taxon>Viridiplantae</taxon>
        <taxon>Streptophyta</taxon>
        <taxon>Embryophyta</taxon>
        <taxon>Tracheophyta</taxon>
        <taxon>Spermatophyta</taxon>
        <taxon>Magnoliopsida</taxon>
        <taxon>eudicotyledons</taxon>
        <taxon>Gunneridae</taxon>
        <taxon>Pentapetalae</taxon>
        <taxon>rosids</taxon>
        <taxon>fabids</taxon>
        <taxon>Malpighiales</taxon>
        <taxon>Rhizophoraceae</taxon>
        <taxon>Rhizophora</taxon>
    </lineage>
</organism>
<sequence length="41" mass="4709">MLTLGIKYMHQELLTLMYVVSLAALFPCRLNQTTCLCKPYS</sequence>
<dbReference type="EMBL" id="GGEC01054722">
    <property type="protein sequence ID" value="MBX35206.1"/>
    <property type="molecule type" value="Transcribed_RNA"/>
</dbReference>
<reference evidence="1" key="1">
    <citation type="submission" date="2018-02" db="EMBL/GenBank/DDBJ databases">
        <title>Rhizophora mucronata_Transcriptome.</title>
        <authorList>
            <person name="Meera S.P."/>
            <person name="Sreeshan A."/>
            <person name="Augustine A."/>
        </authorList>
    </citation>
    <scope>NUCLEOTIDE SEQUENCE</scope>
    <source>
        <tissue evidence="1">Leaf</tissue>
    </source>
</reference>
<name>A0A2P2MYA7_RHIMU</name>
<proteinExistence type="predicted"/>
<protein>
    <submittedName>
        <fullName evidence="1">Uncharacterized protein</fullName>
    </submittedName>
</protein>
<dbReference type="AlphaFoldDB" id="A0A2P2MYA7"/>
<accession>A0A2P2MYA7</accession>
<evidence type="ECO:0000313" key="1">
    <source>
        <dbReference type="EMBL" id="MBX35206.1"/>
    </source>
</evidence>